<accession>K0RD42</accession>
<keyword evidence="3" id="KW-1185">Reference proteome</keyword>
<dbReference type="Proteomes" id="UP000266841">
    <property type="component" value="Unassembled WGS sequence"/>
</dbReference>
<proteinExistence type="predicted"/>
<evidence type="ECO:0000313" key="3">
    <source>
        <dbReference type="Proteomes" id="UP000266841"/>
    </source>
</evidence>
<dbReference type="AlphaFoldDB" id="K0RD42"/>
<keyword evidence="1" id="KW-1133">Transmembrane helix</keyword>
<protein>
    <submittedName>
        <fullName evidence="2">Uncharacterized protein</fullName>
    </submittedName>
</protein>
<comment type="caution">
    <text evidence="2">The sequence shown here is derived from an EMBL/GenBank/DDBJ whole genome shotgun (WGS) entry which is preliminary data.</text>
</comment>
<dbReference type="EMBL" id="AGNL01049650">
    <property type="protein sequence ID" value="EJK44462.1"/>
    <property type="molecule type" value="Genomic_DNA"/>
</dbReference>
<name>K0RD42_THAOC</name>
<organism evidence="2 3">
    <name type="scientific">Thalassiosira oceanica</name>
    <name type="common">Marine diatom</name>
    <dbReference type="NCBI Taxonomy" id="159749"/>
    <lineage>
        <taxon>Eukaryota</taxon>
        <taxon>Sar</taxon>
        <taxon>Stramenopiles</taxon>
        <taxon>Ochrophyta</taxon>
        <taxon>Bacillariophyta</taxon>
        <taxon>Coscinodiscophyceae</taxon>
        <taxon>Thalassiosirophycidae</taxon>
        <taxon>Thalassiosirales</taxon>
        <taxon>Thalassiosiraceae</taxon>
        <taxon>Thalassiosira</taxon>
    </lineage>
</organism>
<feature type="transmembrane region" description="Helical" evidence="1">
    <location>
        <begin position="79"/>
        <end position="98"/>
    </location>
</feature>
<evidence type="ECO:0000256" key="1">
    <source>
        <dbReference type="SAM" id="Phobius"/>
    </source>
</evidence>
<evidence type="ECO:0000313" key="2">
    <source>
        <dbReference type="EMBL" id="EJK44462.1"/>
    </source>
</evidence>
<keyword evidence="1" id="KW-0472">Membrane</keyword>
<reference evidence="2 3" key="1">
    <citation type="journal article" date="2012" name="Genome Biol.">
        <title>Genome and low-iron response of an oceanic diatom adapted to chronic iron limitation.</title>
        <authorList>
            <person name="Lommer M."/>
            <person name="Specht M."/>
            <person name="Roy A.S."/>
            <person name="Kraemer L."/>
            <person name="Andreson R."/>
            <person name="Gutowska M.A."/>
            <person name="Wolf J."/>
            <person name="Bergner S.V."/>
            <person name="Schilhabel M.B."/>
            <person name="Klostermeier U.C."/>
            <person name="Beiko R.G."/>
            <person name="Rosenstiel P."/>
            <person name="Hippler M."/>
            <person name="Laroche J."/>
        </authorList>
    </citation>
    <scope>NUCLEOTIDE SEQUENCE [LARGE SCALE GENOMIC DNA]</scope>
    <source>
        <strain evidence="2 3">CCMP1005</strain>
    </source>
</reference>
<gene>
    <name evidence="2" type="ORF">THAOC_36993</name>
</gene>
<keyword evidence="1" id="KW-0812">Transmembrane</keyword>
<sequence length="116" mass="13035">MNYKYVQMDVEALNDGYLPIFIDLWQSLPMVRSLAFGLFLQIRGSIAFRRADPKHYLPQAYFGLRYEAKAQESKARTNYVTVSSILVVAMKLAVAQLLSADISPASDGTAQLEIFP</sequence>